<feature type="region of interest" description="Disordered" evidence="1">
    <location>
        <begin position="19"/>
        <end position="66"/>
    </location>
</feature>
<evidence type="ECO:0000313" key="3">
    <source>
        <dbReference type="Proteomes" id="UP000759103"/>
    </source>
</evidence>
<dbReference type="SUPFAM" id="SSF69047">
    <property type="entry name" value="Hypothetical protein YjbJ"/>
    <property type="match status" value="1"/>
</dbReference>
<evidence type="ECO:0000313" key="2">
    <source>
        <dbReference type="EMBL" id="MBW6529455.1"/>
    </source>
</evidence>
<dbReference type="Proteomes" id="UP000759103">
    <property type="component" value="Unassembled WGS sequence"/>
</dbReference>
<evidence type="ECO:0000256" key="1">
    <source>
        <dbReference type="SAM" id="MobiDB-lite"/>
    </source>
</evidence>
<protein>
    <submittedName>
        <fullName evidence="2">CsbD family protein</fullName>
    </submittedName>
</protein>
<feature type="compositionally biased region" description="Basic and acidic residues" evidence="1">
    <location>
        <begin position="23"/>
        <end position="39"/>
    </location>
</feature>
<comment type="caution">
    <text evidence="2">The sequence shown here is derived from an EMBL/GenBank/DDBJ whole genome shotgun (WGS) entry which is preliminary data.</text>
</comment>
<proteinExistence type="predicted"/>
<dbReference type="EMBL" id="JAHXZN010000001">
    <property type="protein sequence ID" value="MBW6529455.1"/>
    <property type="molecule type" value="Genomic_DNA"/>
</dbReference>
<gene>
    <name evidence="2" type="ORF">KZ820_01785</name>
</gene>
<accession>A0ABS7BIL4</accession>
<reference evidence="2 3" key="1">
    <citation type="submission" date="2021-07" db="EMBL/GenBank/DDBJ databases">
        <title>Sphingomonas sp.</title>
        <authorList>
            <person name="Feng G."/>
            <person name="Li J."/>
            <person name="Pan M."/>
        </authorList>
    </citation>
    <scope>NUCLEOTIDE SEQUENCE [LARGE SCALE GENOMIC DNA]</scope>
    <source>
        <strain evidence="2 3">RRHST34</strain>
    </source>
</reference>
<dbReference type="RefSeq" id="WP_219746997.1">
    <property type="nucleotide sequence ID" value="NZ_JAHXZN010000001.1"/>
</dbReference>
<sequence length="66" mass="6815">MGELTDKIKGNVNELVGKAKQAMADKDPADRTAADDRLAAEGAAQETKGKGQQFAGKVKGALGDDI</sequence>
<name>A0ABS7BIL4_9SPHN</name>
<keyword evidence="3" id="KW-1185">Reference proteome</keyword>
<dbReference type="InterPro" id="IPR036629">
    <property type="entry name" value="YjbJ_sf"/>
</dbReference>
<organism evidence="2 3">
    <name type="scientific">Sphingomonas citri</name>
    <dbReference type="NCBI Taxonomy" id="2862499"/>
    <lineage>
        <taxon>Bacteria</taxon>
        <taxon>Pseudomonadati</taxon>
        <taxon>Pseudomonadota</taxon>
        <taxon>Alphaproteobacteria</taxon>
        <taxon>Sphingomonadales</taxon>
        <taxon>Sphingomonadaceae</taxon>
        <taxon>Sphingomonas</taxon>
    </lineage>
</organism>